<accession>A0A8T8HWZ5</accession>
<dbReference type="AlphaFoldDB" id="A0A8T8HWZ5"/>
<proteinExistence type="predicted"/>
<dbReference type="EMBL" id="CP072788">
    <property type="protein sequence ID" value="QTR02720.1"/>
    <property type="molecule type" value="Genomic_DNA"/>
</dbReference>
<protein>
    <submittedName>
        <fullName evidence="1">Uncharacterized protein</fullName>
    </submittedName>
</protein>
<reference evidence="1" key="1">
    <citation type="submission" date="2021-04" db="EMBL/GenBank/DDBJ databases">
        <title>Saccharothrix algeriensis WGS.</title>
        <authorList>
            <person name="Stuskova K."/>
            <person name="Hakalova E."/>
            <person name="Tebbal A.B."/>
            <person name="Eichmeier A."/>
        </authorList>
    </citation>
    <scope>NUCLEOTIDE SEQUENCE</scope>
    <source>
        <strain evidence="1">NRRL B-24137</strain>
    </source>
</reference>
<organism evidence="1 2">
    <name type="scientific">Saccharothrix algeriensis</name>
    <dbReference type="NCBI Taxonomy" id="173560"/>
    <lineage>
        <taxon>Bacteria</taxon>
        <taxon>Bacillati</taxon>
        <taxon>Actinomycetota</taxon>
        <taxon>Actinomycetes</taxon>
        <taxon>Pseudonocardiales</taxon>
        <taxon>Pseudonocardiaceae</taxon>
        <taxon>Saccharothrix</taxon>
    </lineage>
</organism>
<dbReference type="Proteomes" id="UP000671828">
    <property type="component" value="Chromosome"/>
</dbReference>
<evidence type="ECO:0000313" key="2">
    <source>
        <dbReference type="Proteomes" id="UP000671828"/>
    </source>
</evidence>
<feature type="non-terminal residue" evidence="1">
    <location>
        <position position="1"/>
    </location>
</feature>
<name>A0A8T8HWZ5_9PSEU</name>
<sequence>WRKAEKPVIHFSFEVPGAGSFWRDTWDKARQRVGPAAISETDLCYKYFGVRAELVVNGVEVISGRGHRTLVDLALCLRHAVNSLSSGEDSAISFTENDEVIRLRCEGDRVVITSSKRDWRVAVDREELVGAFVEFLREAHSCLTGFIPGLVDNPVIREFSPE</sequence>
<evidence type="ECO:0000313" key="1">
    <source>
        <dbReference type="EMBL" id="QTR02720.1"/>
    </source>
</evidence>
<gene>
    <name evidence="1" type="ORF">J7S33_27330</name>
</gene>